<dbReference type="InterPro" id="IPR013249">
    <property type="entry name" value="RNA_pol_sigma70_r4_t2"/>
</dbReference>
<keyword evidence="3" id="KW-0731">Sigma factor</keyword>
<dbReference type="Gene3D" id="1.10.10.10">
    <property type="entry name" value="Winged helix-like DNA-binding domain superfamily/Winged helix DNA-binding domain"/>
    <property type="match status" value="1"/>
</dbReference>
<dbReference type="SUPFAM" id="SSF88659">
    <property type="entry name" value="Sigma3 and sigma4 domains of RNA polymerase sigma factors"/>
    <property type="match status" value="1"/>
</dbReference>
<dbReference type="InterPro" id="IPR039425">
    <property type="entry name" value="RNA_pol_sigma-70-like"/>
</dbReference>
<dbReference type="PANTHER" id="PTHR43133:SF8">
    <property type="entry name" value="RNA POLYMERASE SIGMA FACTOR HI_1459-RELATED"/>
    <property type="match status" value="1"/>
</dbReference>
<dbReference type="Proteomes" id="UP000236732">
    <property type="component" value="Unassembled WGS sequence"/>
</dbReference>
<dbReference type="GO" id="GO:0016987">
    <property type="term" value="F:sigma factor activity"/>
    <property type="evidence" value="ECO:0007669"/>
    <property type="project" value="UniProtKB-KW"/>
</dbReference>
<dbReference type="RefSeq" id="WP_103956108.1">
    <property type="nucleotide sequence ID" value="NZ_FNVT01000003.1"/>
</dbReference>
<evidence type="ECO:0000313" key="9">
    <source>
        <dbReference type="Proteomes" id="UP000236732"/>
    </source>
</evidence>
<evidence type="ECO:0000256" key="1">
    <source>
        <dbReference type="ARBA" id="ARBA00010641"/>
    </source>
</evidence>
<evidence type="ECO:0000259" key="7">
    <source>
        <dbReference type="Pfam" id="PF08281"/>
    </source>
</evidence>
<accession>A0A1H6BJ79</accession>
<dbReference type="InterPro" id="IPR013324">
    <property type="entry name" value="RNA_pol_sigma_r3/r4-like"/>
</dbReference>
<evidence type="ECO:0000313" key="8">
    <source>
        <dbReference type="EMBL" id="SEG60753.1"/>
    </source>
</evidence>
<protein>
    <submittedName>
        <fullName evidence="8">RNA polymerase sigma-70 factor, ECF subfamily</fullName>
    </submittedName>
</protein>
<evidence type="ECO:0000256" key="2">
    <source>
        <dbReference type="ARBA" id="ARBA00023015"/>
    </source>
</evidence>
<proteinExistence type="inferred from homology"/>
<feature type="domain" description="RNA polymerase sigma factor 70 region 4 type 2" evidence="7">
    <location>
        <begin position="105"/>
        <end position="157"/>
    </location>
</feature>
<evidence type="ECO:0000256" key="5">
    <source>
        <dbReference type="ARBA" id="ARBA00023163"/>
    </source>
</evidence>
<evidence type="ECO:0000256" key="3">
    <source>
        <dbReference type="ARBA" id="ARBA00023082"/>
    </source>
</evidence>
<dbReference type="GO" id="GO:0003677">
    <property type="term" value="F:DNA binding"/>
    <property type="evidence" value="ECO:0007669"/>
    <property type="project" value="UniProtKB-KW"/>
</dbReference>
<dbReference type="AlphaFoldDB" id="A0A1H6BJ79"/>
<dbReference type="NCBIfam" id="TIGR02937">
    <property type="entry name" value="sigma70-ECF"/>
    <property type="match status" value="1"/>
</dbReference>
<dbReference type="InterPro" id="IPR036388">
    <property type="entry name" value="WH-like_DNA-bd_sf"/>
</dbReference>
<dbReference type="PANTHER" id="PTHR43133">
    <property type="entry name" value="RNA POLYMERASE ECF-TYPE SIGMA FACTO"/>
    <property type="match status" value="1"/>
</dbReference>
<sequence>MSDDTHRFEAVYRATYDQITAYAGRRCDSPQDAADVVAETFVIVWRKIDELPPGAQAKLWVYGVARNVLADHRRSALRRQARHRDLDAEMADLYGDLADHSVERNAIAQAFATLPEGDRELLALVAWEGLDRREIATMLGLSRNAVRIRLHRARRRLSRALEAADVRFTPTDAVVPTGRSL</sequence>
<dbReference type="Gene3D" id="1.10.1740.10">
    <property type="match status" value="1"/>
</dbReference>
<feature type="domain" description="RNA polymerase sigma-70 region 2" evidence="6">
    <location>
        <begin position="12"/>
        <end position="77"/>
    </location>
</feature>
<dbReference type="Pfam" id="PF08281">
    <property type="entry name" value="Sigma70_r4_2"/>
    <property type="match status" value="1"/>
</dbReference>
<keyword evidence="9" id="KW-1185">Reference proteome</keyword>
<dbReference type="InterPro" id="IPR007627">
    <property type="entry name" value="RNA_pol_sigma70_r2"/>
</dbReference>
<keyword evidence="2" id="KW-0805">Transcription regulation</keyword>
<dbReference type="InterPro" id="IPR014284">
    <property type="entry name" value="RNA_pol_sigma-70_dom"/>
</dbReference>
<reference evidence="8 9" key="1">
    <citation type="submission" date="2016-10" db="EMBL/GenBank/DDBJ databases">
        <authorList>
            <person name="de Groot N.N."/>
        </authorList>
    </citation>
    <scope>NUCLEOTIDE SEQUENCE [LARGE SCALE GENOMIC DNA]</scope>
    <source>
        <strain evidence="8 9">CGMCC 4.7037</strain>
    </source>
</reference>
<keyword evidence="5" id="KW-0804">Transcription</keyword>
<dbReference type="GO" id="GO:0006352">
    <property type="term" value="P:DNA-templated transcription initiation"/>
    <property type="evidence" value="ECO:0007669"/>
    <property type="project" value="InterPro"/>
</dbReference>
<name>A0A1H6BJ79_9ACTN</name>
<evidence type="ECO:0000256" key="4">
    <source>
        <dbReference type="ARBA" id="ARBA00023125"/>
    </source>
</evidence>
<dbReference type="SUPFAM" id="SSF88946">
    <property type="entry name" value="Sigma2 domain of RNA polymerase sigma factors"/>
    <property type="match status" value="1"/>
</dbReference>
<dbReference type="Pfam" id="PF04542">
    <property type="entry name" value="Sigma70_r2"/>
    <property type="match status" value="1"/>
</dbReference>
<dbReference type="EMBL" id="FNVT01000003">
    <property type="protein sequence ID" value="SEG60753.1"/>
    <property type="molecule type" value="Genomic_DNA"/>
</dbReference>
<organism evidence="8 9">
    <name type="scientific">Nonomuraea solani</name>
    <dbReference type="NCBI Taxonomy" id="1144553"/>
    <lineage>
        <taxon>Bacteria</taxon>
        <taxon>Bacillati</taxon>
        <taxon>Actinomycetota</taxon>
        <taxon>Actinomycetes</taxon>
        <taxon>Streptosporangiales</taxon>
        <taxon>Streptosporangiaceae</taxon>
        <taxon>Nonomuraea</taxon>
    </lineage>
</organism>
<evidence type="ECO:0000259" key="6">
    <source>
        <dbReference type="Pfam" id="PF04542"/>
    </source>
</evidence>
<dbReference type="InterPro" id="IPR013325">
    <property type="entry name" value="RNA_pol_sigma_r2"/>
</dbReference>
<keyword evidence="4" id="KW-0238">DNA-binding</keyword>
<gene>
    <name evidence="8" type="ORF">SAMN05444920_103432</name>
</gene>
<comment type="similarity">
    <text evidence="1">Belongs to the sigma-70 factor family. ECF subfamily.</text>
</comment>
<dbReference type="OrthoDB" id="4184921at2"/>